<dbReference type="FunFam" id="3.30.60.270:FF:000005">
    <property type="entry name" value="Sortilin"/>
    <property type="match status" value="1"/>
</dbReference>
<comment type="caution">
    <text evidence="11">The sequence shown here is derived from an EMBL/GenBank/DDBJ whole genome shotgun (WGS) entry which is preliminary data.</text>
</comment>
<evidence type="ECO:0000313" key="12">
    <source>
        <dbReference type="Proteomes" id="UP001202479"/>
    </source>
</evidence>
<keyword evidence="5 8" id="KW-0472">Membrane</keyword>
<dbReference type="InterPro" id="IPR031778">
    <property type="entry name" value="Sortilin_N"/>
</dbReference>
<evidence type="ECO:0000256" key="1">
    <source>
        <dbReference type="ARBA" id="ARBA00004370"/>
    </source>
</evidence>
<feature type="compositionally biased region" description="Polar residues" evidence="7">
    <location>
        <begin position="1541"/>
        <end position="1551"/>
    </location>
</feature>
<keyword evidence="12" id="KW-1185">Reference proteome</keyword>
<dbReference type="InterPro" id="IPR006581">
    <property type="entry name" value="VPS10"/>
</dbReference>
<evidence type="ECO:0000259" key="10">
    <source>
        <dbReference type="SMART" id="SM00602"/>
    </source>
</evidence>
<proteinExistence type="predicted"/>
<dbReference type="GO" id="GO:0005794">
    <property type="term" value="C:Golgi apparatus"/>
    <property type="evidence" value="ECO:0007669"/>
    <property type="project" value="TreeGrafter"/>
</dbReference>
<dbReference type="InterPro" id="IPR015943">
    <property type="entry name" value="WD40/YVTN_repeat-like_dom_sf"/>
</dbReference>
<feature type="signal peptide" evidence="9">
    <location>
        <begin position="1"/>
        <end position="22"/>
    </location>
</feature>
<keyword evidence="3" id="KW-0677">Repeat</keyword>
<accession>A0AAI9STW8</accession>
<dbReference type="GO" id="GO:0006895">
    <property type="term" value="P:Golgi to endosome transport"/>
    <property type="evidence" value="ECO:0007669"/>
    <property type="project" value="TreeGrafter"/>
</dbReference>
<name>A0AAI9STW8_9ASCO</name>
<feature type="region of interest" description="Disordered" evidence="7">
    <location>
        <begin position="1519"/>
        <end position="1586"/>
    </location>
</feature>
<dbReference type="Pfam" id="PF15901">
    <property type="entry name" value="Sortilin_C"/>
    <property type="match status" value="2"/>
</dbReference>
<feature type="compositionally biased region" description="Basic and acidic residues" evidence="7">
    <location>
        <begin position="1577"/>
        <end position="1586"/>
    </location>
</feature>
<dbReference type="Proteomes" id="UP001202479">
    <property type="component" value="Unassembled WGS sequence"/>
</dbReference>
<evidence type="ECO:0000256" key="2">
    <source>
        <dbReference type="ARBA" id="ARBA00022692"/>
    </source>
</evidence>
<evidence type="ECO:0000256" key="7">
    <source>
        <dbReference type="SAM" id="MobiDB-lite"/>
    </source>
</evidence>
<keyword evidence="4 8" id="KW-1133">Transmembrane helix</keyword>
<reference evidence="11" key="1">
    <citation type="journal article" date="2022" name="DNA Res.">
        <title>Genome analysis of five recently described species of the CUG-Ser clade uncovers Candida theae as a new hybrid lineage with pathogenic potential in the Candida parapsilosis species complex.</title>
        <authorList>
            <person name="Mixao V."/>
            <person name="Del Olmo V."/>
            <person name="Hegedusova E."/>
            <person name="Saus E."/>
            <person name="Pryszcz L."/>
            <person name="Cillingova A."/>
            <person name="Nosek J."/>
            <person name="Gabaldon T."/>
        </authorList>
    </citation>
    <scope>NUCLEOTIDE SEQUENCE</scope>
    <source>
        <strain evidence="11">CBS 10844</strain>
    </source>
</reference>
<comment type="subcellular location">
    <subcellularLocation>
        <location evidence="1">Membrane</location>
    </subcellularLocation>
</comment>
<evidence type="ECO:0000256" key="4">
    <source>
        <dbReference type="ARBA" id="ARBA00022989"/>
    </source>
</evidence>
<dbReference type="EMBL" id="JAHUZD010000139">
    <property type="protein sequence ID" value="KAI3402982.2"/>
    <property type="molecule type" value="Genomic_DNA"/>
</dbReference>
<dbReference type="PANTHER" id="PTHR12106">
    <property type="entry name" value="SORTILIN RELATED"/>
    <property type="match status" value="1"/>
</dbReference>
<feature type="transmembrane region" description="Helical" evidence="8">
    <location>
        <begin position="1368"/>
        <end position="1387"/>
    </location>
</feature>
<feature type="compositionally biased region" description="Acidic residues" evidence="7">
    <location>
        <begin position="1560"/>
        <end position="1576"/>
    </location>
</feature>
<dbReference type="InterPro" id="IPR050310">
    <property type="entry name" value="VPS10-sortilin"/>
</dbReference>
<dbReference type="Gene3D" id="3.30.60.270">
    <property type="match status" value="1"/>
</dbReference>
<feature type="chain" id="PRO_5042558485" evidence="9">
    <location>
        <begin position="23"/>
        <end position="1586"/>
    </location>
</feature>
<protein>
    <submittedName>
        <fullName evidence="11">VPS10</fullName>
    </submittedName>
</protein>
<sequence length="1586" mass="178348">MRWSLSQLVLLVSIFTFKLVLAYSPDVSLVLVEDVYEQLEYFDDSPTVISLRGNMVFISNDDGKSFKQVDEIKEHVESIVFDPFWKDRAFLLTMTKTHYFTTNKGKTWSKFDTELFDMSEENTFVTPPQLEFNAADANLLLIYNSRCYKQRDASSCKYKYFYTTDGFKKVSKKLPIDAHVCRFSRSSKNSEIGEKSSLFCSENKLNSFGYIVSSRLVKSKDFFKSSTELHLSNAGNGAIIDIKVTETFMTIVSRLDKYSEQSKINMFITRDGITFFKADLQIDIKYGVMSFLDSSPSSLFVQTMNFKSRKMSIAELFRSDSNGVRYKKLLDDVANGMVMKIENIDGAWLANIAVEKLDENEDEPKSFLDYFFGGSSSKSVVTKYSFDDGDTWNLLKSNDERCKIEDGCSVHLISTGELVGDRFVTGPTPGILMGVGVEGKQLKNMYRSMNTYISRDGGASWDLALESACTFSFGDQGNIIIAVPYTGAVDDEAVDFFHYSLNQGKDWETVNLEKSIYVSDILTTIDGTSRKFVITGIHQEENGDSLSVRRANYHVDFSNVYDGKICQDSDYENFYARQVGDSNSPTCVYGHKEKFKRRKQDAQCSVNKLFEDVKAIEEPCECSEVDFECSLGFMPSQKGGNKCIPDPRELAKLCLSEKELRIYDKNLINGNQCKYGSKKLEDFRTLEAIKCSDYVNPDGDSVGDEQAIQVHLNEIEGGLMQYAYVGTDDDKLADNVVLQTADSHAYISNNGGISFVKVPVHDKITGFFTGTVSGQVILVTDSDKIYVSDDGGALLTTVKVPAKFSSSVFRPVGFHATNTKKFIWLGEACSGGDCKTTGYFTSDEGTSFKKLLEDVVMCDFVGAIFKEPADNLIFCSKVAEDGKKSLWSINGSKQPEMIFDNIVGYAMTGSYVVVAVIKDGSLEAKVTGDGKTFADADFPKDLKVKEHQAYTVLDSSAGSIFMHVTTSSEDGFEYGTLLKSNSNGTYFVTSLEYVNRNKVGYVDFDRIEGLEGLIMANVVANHRNEKAPKRLQTLVSRNDGSEWDYLVPPAGGNYKCSGSSLSKCALHLHGFTERQDYRDTYSSGSAIGFLIGVGNVGEYLTDYDEASTFLSIDGGVTWSEVKKGVYMWEYGDQGTILVLVNANDETDTLLYSLNEGKSWNEYKFSDNKVRVLDLATVPTDTSRKFLIFAAHPKDIRDTLSFSIDFTNIYSRQCQLDLDNPENDDYEFWSPYHSNGEDKCLFGHESKYLRRLQERSDCFIGAAPLSQGYKQIRNCSCTRRDYECDFNYVRDPSDNTCKLVPGLTAGDRKKDMCSKPDAFQYFDSTGYRKIPLSTCQGGKQFDKWEAKACPGKEKEFNEHYGREVKGSKLFLTIFVPLLIFLSATWFVYDRGIKRNGGFQKLGSIRLDEENFDDGFNPIEETQVDVVVNKIVKGGILTAAIVIATFKTIRKVDRMLLDKIGNVIFRRSPGRRNYVSIPEEDELFGDFEDDVDEELENGARLNRHRNGEDIFRDDDIDIVQQQQQQQQQQQEEAEDNLAGGVDNPNSVNKSALSEENERLFDIDDGEEDDDEEGDDVVEDDRLGPEENQ</sequence>
<gene>
    <name evidence="11" type="ORF">KGF56_004235</name>
</gene>
<evidence type="ECO:0000256" key="6">
    <source>
        <dbReference type="ARBA" id="ARBA00023180"/>
    </source>
</evidence>
<evidence type="ECO:0000256" key="5">
    <source>
        <dbReference type="ARBA" id="ARBA00023136"/>
    </source>
</evidence>
<keyword evidence="9" id="KW-0732">Signal</keyword>
<dbReference type="GO" id="GO:0006623">
    <property type="term" value="P:protein targeting to vacuole"/>
    <property type="evidence" value="ECO:0007669"/>
    <property type="project" value="TreeGrafter"/>
</dbReference>
<feature type="domain" description="VPS10" evidence="10">
    <location>
        <begin position="734"/>
        <end position="1353"/>
    </location>
</feature>
<keyword evidence="2 8" id="KW-0812">Transmembrane</keyword>
<keyword evidence="6" id="KW-0325">Glycoprotein</keyword>
<dbReference type="GO" id="GO:0016020">
    <property type="term" value="C:membrane"/>
    <property type="evidence" value="ECO:0007669"/>
    <property type="project" value="UniProtKB-SubCell"/>
</dbReference>
<dbReference type="SMART" id="SM00602">
    <property type="entry name" value="VPS10"/>
    <property type="match status" value="2"/>
</dbReference>
<dbReference type="Gene3D" id="2.130.10.10">
    <property type="entry name" value="YVTN repeat-like/Quinoprotein amine dehydrogenase"/>
    <property type="match status" value="2"/>
</dbReference>
<dbReference type="RefSeq" id="XP_049178729.1">
    <property type="nucleotide sequence ID" value="XM_049325653.1"/>
</dbReference>
<evidence type="ECO:0000256" key="3">
    <source>
        <dbReference type="ARBA" id="ARBA00022737"/>
    </source>
</evidence>
<dbReference type="GeneID" id="73381850"/>
<dbReference type="InterPro" id="IPR031777">
    <property type="entry name" value="Sortilin_C"/>
</dbReference>
<evidence type="ECO:0000256" key="9">
    <source>
        <dbReference type="SAM" id="SignalP"/>
    </source>
</evidence>
<evidence type="ECO:0000256" key="8">
    <source>
        <dbReference type="SAM" id="Phobius"/>
    </source>
</evidence>
<dbReference type="GO" id="GO:0006896">
    <property type="term" value="P:Golgi to vacuole transport"/>
    <property type="evidence" value="ECO:0007669"/>
    <property type="project" value="TreeGrafter"/>
</dbReference>
<dbReference type="Pfam" id="PF15902">
    <property type="entry name" value="Sortilin-Vps10"/>
    <property type="match status" value="2"/>
</dbReference>
<dbReference type="Gene3D" id="2.10.70.80">
    <property type="match status" value="2"/>
</dbReference>
<feature type="compositionally biased region" description="Low complexity" evidence="7">
    <location>
        <begin position="1519"/>
        <end position="1528"/>
    </location>
</feature>
<dbReference type="GO" id="GO:0005829">
    <property type="term" value="C:cytosol"/>
    <property type="evidence" value="ECO:0007669"/>
    <property type="project" value="GOC"/>
</dbReference>
<evidence type="ECO:0000313" key="11">
    <source>
        <dbReference type="EMBL" id="KAI3402982.2"/>
    </source>
</evidence>
<feature type="domain" description="VPS10" evidence="10">
    <location>
        <begin position="45"/>
        <end position="696"/>
    </location>
</feature>
<organism evidence="11 12">
    <name type="scientific">Candida oxycetoniae</name>
    <dbReference type="NCBI Taxonomy" id="497107"/>
    <lineage>
        <taxon>Eukaryota</taxon>
        <taxon>Fungi</taxon>
        <taxon>Dikarya</taxon>
        <taxon>Ascomycota</taxon>
        <taxon>Saccharomycotina</taxon>
        <taxon>Pichiomycetes</taxon>
        <taxon>Debaryomycetaceae</taxon>
        <taxon>Candida/Lodderomyces clade</taxon>
        <taxon>Candida</taxon>
    </lineage>
</organism>
<dbReference type="PANTHER" id="PTHR12106:SF27">
    <property type="entry name" value="SORTILIN-RELATED RECEPTOR"/>
    <property type="match status" value="1"/>
</dbReference>
<dbReference type="SUPFAM" id="SSF110296">
    <property type="entry name" value="Oligoxyloglucan reducing end-specific cellobiohydrolase"/>
    <property type="match status" value="2"/>
</dbReference>